<accession>A0A2H4RMQ2</accession>
<dbReference type="SUPFAM" id="SSF52087">
    <property type="entry name" value="CRAL/TRIO domain"/>
    <property type="match status" value="1"/>
</dbReference>
<evidence type="ECO:0000259" key="2">
    <source>
        <dbReference type="Pfam" id="PF00650"/>
    </source>
</evidence>
<name>A0A2H4RMQ2_HELME</name>
<dbReference type="PANTHER" id="PTHR10174">
    <property type="entry name" value="ALPHA-TOCOPHEROL TRANSFER PROTEIN-RELATED"/>
    <property type="match status" value="1"/>
</dbReference>
<organism evidence="3">
    <name type="scientific">Heliconius melpomene</name>
    <name type="common">Postman butterfly</name>
    <dbReference type="NCBI Taxonomy" id="34740"/>
    <lineage>
        <taxon>Eukaryota</taxon>
        <taxon>Metazoa</taxon>
        <taxon>Ecdysozoa</taxon>
        <taxon>Arthropoda</taxon>
        <taxon>Hexapoda</taxon>
        <taxon>Insecta</taxon>
        <taxon>Pterygota</taxon>
        <taxon>Neoptera</taxon>
        <taxon>Endopterygota</taxon>
        <taxon>Lepidoptera</taxon>
        <taxon>Glossata</taxon>
        <taxon>Ditrysia</taxon>
        <taxon>Papilionoidea</taxon>
        <taxon>Nymphalidae</taxon>
        <taxon>Heliconiinae</taxon>
        <taxon>Heliconiini</taxon>
        <taxon>Heliconius</taxon>
    </lineage>
</organism>
<dbReference type="InterPro" id="IPR001251">
    <property type="entry name" value="CRAL-TRIO_dom"/>
</dbReference>
<dbReference type="GO" id="GO:0016020">
    <property type="term" value="C:membrane"/>
    <property type="evidence" value="ECO:0007669"/>
    <property type="project" value="TreeGrafter"/>
</dbReference>
<feature type="region of interest" description="Disordered" evidence="1">
    <location>
        <begin position="274"/>
        <end position="305"/>
    </location>
</feature>
<dbReference type="InterPro" id="IPR036865">
    <property type="entry name" value="CRAL-TRIO_dom_sf"/>
</dbReference>
<dbReference type="Gene3D" id="3.40.525.10">
    <property type="entry name" value="CRAL-TRIO lipid binding domain"/>
    <property type="match status" value="1"/>
</dbReference>
<protein>
    <submittedName>
        <fullName evidence="3">CTD9</fullName>
    </submittedName>
</protein>
<dbReference type="AlphaFoldDB" id="A0A2H4RMQ2"/>
<dbReference type="PANTHER" id="PTHR10174:SF216">
    <property type="entry name" value="CRAL-TRIO DOMAIN-CONTAINING PROTEIN-RELATED"/>
    <property type="match status" value="1"/>
</dbReference>
<sequence length="305" mass="34951">MIRPLPPALQEIAEKELNEKPDRIEADILALRGWLAKQPHLQAVKPSDQLLIAFLRGNKHSLERSKEKLDMFYTLRSVVPEIYNHRNPFDPALQEFLKLGILLPIRREGFGTIVLTRFALFDPSQHKLVDFIKLVFMTMEILMLEDDSYLICGEHALTDMDGVGIGIFLQWTPALAKKTVLSVEKSLPLRLKDNYILVPQASSAFEAAFNLVKTLLSEKLKKRIHIITKKEVVCDVLAKKNVTSRLRWPSLKEISASWKDKVESYKDWFLQQAEERSDESRRPGVPKTSSTLFGVEGSFRKLQVD</sequence>
<reference evidence="3" key="1">
    <citation type="journal article" date="2017" name="Genome Biol. Evol.">
        <title>Copy Number Variation and Expression Analysis Reveals a Nonorthologous Pinta Gene Family Member Involved in Butterfly Vision.</title>
        <authorList>
            <person name="Macias-Munoz A."/>
            <person name="McCulloch K.J."/>
            <person name="Briscoe A.D."/>
        </authorList>
    </citation>
    <scope>NUCLEOTIDE SEQUENCE</scope>
</reference>
<dbReference type="InterPro" id="IPR036273">
    <property type="entry name" value="CRAL/TRIO_N_dom_sf"/>
</dbReference>
<feature type="domain" description="CRAL-TRIO" evidence="2">
    <location>
        <begin position="113"/>
        <end position="232"/>
    </location>
</feature>
<dbReference type="CDD" id="cd00170">
    <property type="entry name" value="SEC14"/>
    <property type="match status" value="1"/>
</dbReference>
<evidence type="ECO:0000313" key="3">
    <source>
        <dbReference type="EMBL" id="ATY51919.1"/>
    </source>
</evidence>
<dbReference type="EMBL" id="MG434613">
    <property type="protein sequence ID" value="ATY51919.1"/>
    <property type="molecule type" value="mRNA"/>
</dbReference>
<evidence type="ECO:0000256" key="1">
    <source>
        <dbReference type="SAM" id="MobiDB-lite"/>
    </source>
</evidence>
<dbReference type="SUPFAM" id="SSF46938">
    <property type="entry name" value="CRAL/TRIO N-terminal domain"/>
    <property type="match status" value="1"/>
</dbReference>
<dbReference type="Gene3D" id="1.10.8.20">
    <property type="entry name" value="N-terminal domain of phosphatidylinositol transfer protein sec14p"/>
    <property type="match status" value="1"/>
</dbReference>
<dbReference type="GO" id="GO:1902936">
    <property type="term" value="F:phosphatidylinositol bisphosphate binding"/>
    <property type="evidence" value="ECO:0007669"/>
    <property type="project" value="TreeGrafter"/>
</dbReference>
<dbReference type="Pfam" id="PF00650">
    <property type="entry name" value="CRAL_TRIO"/>
    <property type="match status" value="1"/>
</dbReference>
<proteinExistence type="evidence at transcript level"/>